<evidence type="ECO:0000256" key="11">
    <source>
        <dbReference type="ARBA" id="ARBA00023163"/>
    </source>
</evidence>
<dbReference type="InterPro" id="IPR036097">
    <property type="entry name" value="HisK_dim/P_sf"/>
</dbReference>
<dbReference type="SUPFAM" id="SSF55874">
    <property type="entry name" value="ATPase domain of HSP90 chaperone/DNA topoisomerase II/histidine kinase"/>
    <property type="match status" value="1"/>
</dbReference>
<dbReference type="Pfam" id="PF02518">
    <property type="entry name" value="HATPase_c"/>
    <property type="match status" value="1"/>
</dbReference>
<dbReference type="PANTHER" id="PTHR43547">
    <property type="entry name" value="TWO-COMPONENT HISTIDINE KINASE"/>
    <property type="match status" value="1"/>
</dbReference>
<feature type="domain" description="HTH araC/xylS-type" evidence="13">
    <location>
        <begin position="1248"/>
        <end position="1347"/>
    </location>
</feature>
<evidence type="ECO:0000256" key="12">
    <source>
        <dbReference type="PROSITE-ProRule" id="PRU00169"/>
    </source>
</evidence>
<dbReference type="FunFam" id="3.30.565.10:FF:000037">
    <property type="entry name" value="Hybrid sensor histidine kinase/response regulator"/>
    <property type="match status" value="1"/>
</dbReference>
<evidence type="ECO:0000313" key="16">
    <source>
        <dbReference type="EMBL" id="MCY1719994.1"/>
    </source>
</evidence>
<keyword evidence="9" id="KW-0805">Transcription regulation</keyword>
<dbReference type="InterPro" id="IPR005467">
    <property type="entry name" value="His_kinase_dom"/>
</dbReference>
<dbReference type="Pfam" id="PF07494">
    <property type="entry name" value="Reg_prop"/>
    <property type="match status" value="4"/>
</dbReference>
<dbReference type="CDD" id="cd00082">
    <property type="entry name" value="HisKA"/>
    <property type="match status" value="1"/>
</dbReference>
<dbReference type="PROSITE" id="PS50109">
    <property type="entry name" value="HIS_KIN"/>
    <property type="match status" value="1"/>
</dbReference>
<keyword evidence="10" id="KW-0238">DNA-binding</keyword>
<evidence type="ECO:0000256" key="9">
    <source>
        <dbReference type="ARBA" id="ARBA00023015"/>
    </source>
</evidence>
<dbReference type="SMART" id="SM00387">
    <property type="entry name" value="HATPase_c"/>
    <property type="match status" value="1"/>
</dbReference>
<dbReference type="InterPro" id="IPR011123">
    <property type="entry name" value="Y_Y_Y"/>
</dbReference>
<evidence type="ECO:0000313" key="17">
    <source>
        <dbReference type="Proteomes" id="UP001145087"/>
    </source>
</evidence>
<evidence type="ECO:0000256" key="2">
    <source>
        <dbReference type="ARBA" id="ARBA00012438"/>
    </source>
</evidence>
<dbReference type="PROSITE" id="PS00041">
    <property type="entry name" value="HTH_ARAC_FAMILY_1"/>
    <property type="match status" value="1"/>
</dbReference>
<dbReference type="InterPro" id="IPR013783">
    <property type="entry name" value="Ig-like_fold"/>
</dbReference>
<dbReference type="InterPro" id="IPR003594">
    <property type="entry name" value="HATPase_dom"/>
</dbReference>
<dbReference type="InterPro" id="IPR004358">
    <property type="entry name" value="Sig_transdc_His_kin-like_C"/>
</dbReference>
<dbReference type="FunFam" id="1.10.10.60:FF:000284">
    <property type="entry name" value="Two-component system sensor histidine kinase/response regulator"/>
    <property type="match status" value="1"/>
</dbReference>
<dbReference type="InterPro" id="IPR015943">
    <property type="entry name" value="WD40/YVTN_repeat-like_dom_sf"/>
</dbReference>
<keyword evidence="4" id="KW-0808">Transferase</keyword>
<dbReference type="SUPFAM" id="SSF46689">
    <property type="entry name" value="Homeodomain-like"/>
    <property type="match status" value="1"/>
</dbReference>
<feature type="domain" description="Histidine kinase" evidence="14">
    <location>
        <begin position="841"/>
        <end position="1059"/>
    </location>
</feature>
<dbReference type="SMART" id="SM00342">
    <property type="entry name" value="HTH_ARAC"/>
    <property type="match status" value="1"/>
</dbReference>
<keyword evidence="3 12" id="KW-0597">Phosphoprotein</keyword>
<dbReference type="GO" id="GO:0005524">
    <property type="term" value="F:ATP binding"/>
    <property type="evidence" value="ECO:0007669"/>
    <property type="project" value="UniProtKB-KW"/>
</dbReference>
<dbReference type="PANTHER" id="PTHR43547:SF2">
    <property type="entry name" value="HYBRID SIGNAL TRANSDUCTION HISTIDINE KINASE C"/>
    <property type="match status" value="1"/>
</dbReference>
<dbReference type="Pfam" id="PF00512">
    <property type="entry name" value="HisKA"/>
    <property type="match status" value="1"/>
</dbReference>
<keyword evidence="11" id="KW-0804">Transcription</keyword>
<dbReference type="InterPro" id="IPR018062">
    <property type="entry name" value="HTH_AraC-typ_CS"/>
</dbReference>
<dbReference type="CDD" id="cd00075">
    <property type="entry name" value="HATPase"/>
    <property type="match status" value="1"/>
</dbReference>
<keyword evidence="6" id="KW-0418">Kinase</keyword>
<dbReference type="Gene3D" id="2.60.40.10">
    <property type="entry name" value="Immunoglobulins"/>
    <property type="match status" value="1"/>
</dbReference>
<name>A0A9X3F3R0_9BACT</name>
<dbReference type="Gene3D" id="2.130.10.10">
    <property type="entry name" value="YVTN repeat-like/Quinoprotein amine dehydrogenase"/>
    <property type="match status" value="2"/>
</dbReference>
<evidence type="ECO:0000259" key="13">
    <source>
        <dbReference type="PROSITE" id="PS01124"/>
    </source>
</evidence>
<dbReference type="SMART" id="SM00388">
    <property type="entry name" value="HisKA"/>
    <property type="match status" value="1"/>
</dbReference>
<comment type="caution">
    <text evidence="16">The sequence shown here is derived from an EMBL/GenBank/DDBJ whole genome shotgun (WGS) entry which is preliminary data.</text>
</comment>
<dbReference type="InterPro" id="IPR001789">
    <property type="entry name" value="Sig_transdc_resp-reg_receiver"/>
</dbReference>
<proteinExistence type="predicted"/>
<dbReference type="Gene3D" id="1.10.10.60">
    <property type="entry name" value="Homeodomain-like"/>
    <property type="match status" value="1"/>
</dbReference>
<dbReference type="SUPFAM" id="SSF63829">
    <property type="entry name" value="Calcium-dependent phosphotriesterase"/>
    <property type="match status" value="2"/>
</dbReference>
<organism evidence="16 17">
    <name type="scientific">Draconibacterium aestuarii</name>
    <dbReference type="NCBI Taxonomy" id="2998507"/>
    <lineage>
        <taxon>Bacteria</taxon>
        <taxon>Pseudomonadati</taxon>
        <taxon>Bacteroidota</taxon>
        <taxon>Bacteroidia</taxon>
        <taxon>Marinilabiliales</taxon>
        <taxon>Prolixibacteraceae</taxon>
        <taxon>Draconibacterium</taxon>
    </lineage>
</organism>
<dbReference type="GO" id="GO:0043565">
    <property type="term" value="F:sequence-specific DNA binding"/>
    <property type="evidence" value="ECO:0007669"/>
    <property type="project" value="InterPro"/>
</dbReference>
<dbReference type="InterPro" id="IPR003661">
    <property type="entry name" value="HisK_dim/P_dom"/>
</dbReference>
<dbReference type="Gene3D" id="3.30.565.10">
    <property type="entry name" value="Histidine kinase-like ATPase, C-terminal domain"/>
    <property type="match status" value="1"/>
</dbReference>
<comment type="catalytic activity">
    <reaction evidence="1">
        <text>ATP + protein L-histidine = ADP + protein N-phospho-L-histidine.</text>
        <dbReference type="EC" id="2.7.13.3"/>
    </reaction>
</comment>
<dbReference type="InterPro" id="IPR009057">
    <property type="entry name" value="Homeodomain-like_sf"/>
</dbReference>
<dbReference type="Proteomes" id="UP001145087">
    <property type="component" value="Unassembled WGS sequence"/>
</dbReference>
<feature type="domain" description="Response regulatory" evidence="15">
    <location>
        <begin position="1101"/>
        <end position="1216"/>
    </location>
</feature>
<dbReference type="EMBL" id="JAPOHD010000012">
    <property type="protein sequence ID" value="MCY1719994.1"/>
    <property type="molecule type" value="Genomic_DNA"/>
</dbReference>
<keyword evidence="5" id="KW-0547">Nucleotide-binding</keyword>
<dbReference type="SUPFAM" id="SSF52172">
    <property type="entry name" value="CheY-like"/>
    <property type="match status" value="1"/>
</dbReference>
<keyword evidence="7" id="KW-0067">ATP-binding</keyword>
<dbReference type="Gene3D" id="3.40.50.2300">
    <property type="match status" value="1"/>
</dbReference>
<accession>A0A9X3F3R0</accession>
<keyword evidence="8" id="KW-0902">Two-component regulatory system</keyword>
<evidence type="ECO:0000259" key="14">
    <source>
        <dbReference type="PROSITE" id="PS50109"/>
    </source>
</evidence>
<evidence type="ECO:0000256" key="5">
    <source>
        <dbReference type="ARBA" id="ARBA00022741"/>
    </source>
</evidence>
<evidence type="ECO:0000259" key="15">
    <source>
        <dbReference type="PROSITE" id="PS50110"/>
    </source>
</evidence>
<dbReference type="PROSITE" id="PS50110">
    <property type="entry name" value="RESPONSE_REGULATORY"/>
    <property type="match status" value="1"/>
</dbReference>
<evidence type="ECO:0000256" key="3">
    <source>
        <dbReference type="ARBA" id="ARBA00022553"/>
    </source>
</evidence>
<dbReference type="InterPro" id="IPR011110">
    <property type="entry name" value="Reg_prop"/>
</dbReference>
<dbReference type="Gene3D" id="1.10.287.130">
    <property type="match status" value="1"/>
</dbReference>
<dbReference type="GO" id="GO:0003700">
    <property type="term" value="F:DNA-binding transcription factor activity"/>
    <property type="evidence" value="ECO:0007669"/>
    <property type="project" value="InterPro"/>
</dbReference>
<dbReference type="CDD" id="cd17574">
    <property type="entry name" value="REC_OmpR"/>
    <property type="match status" value="1"/>
</dbReference>
<evidence type="ECO:0000256" key="10">
    <source>
        <dbReference type="ARBA" id="ARBA00023125"/>
    </source>
</evidence>
<dbReference type="Pfam" id="PF00072">
    <property type="entry name" value="Response_reg"/>
    <property type="match status" value="1"/>
</dbReference>
<evidence type="ECO:0000256" key="4">
    <source>
        <dbReference type="ARBA" id="ARBA00022679"/>
    </source>
</evidence>
<evidence type="ECO:0000256" key="6">
    <source>
        <dbReference type="ARBA" id="ARBA00022777"/>
    </source>
</evidence>
<dbReference type="RefSeq" id="WP_343332324.1">
    <property type="nucleotide sequence ID" value="NZ_JAPOHD010000012.1"/>
</dbReference>
<protein>
    <recommendedName>
        <fullName evidence="2">histidine kinase</fullName>
        <ecNumber evidence="2">2.7.13.3</ecNumber>
    </recommendedName>
</protein>
<dbReference type="Pfam" id="PF07495">
    <property type="entry name" value="Y_Y_Y"/>
    <property type="match status" value="1"/>
</dbReference>
<feature type="modified residue" description="4-aspartylphosphate" evidence="12">
    <location>
        <position position="1149"/>
    </location>
</feature>
<dbReference type="SUPFAM" id="SSF47384">
    <property type="entry name" value="Homodimeric domain of signal transducing histidine kinase"/>
    <property type="match status" value="1"/>
</dbReference>
<evidence type="ECO:0000256" key="1">
    <source>
        <dbReference type="ARBA" id="ARBA00000085"/>
    </source>
</evidence>
<dbReference type="PRINTS" id="PR00344">
    <property type="entry name" value="BCTRLSENSOR"/>
</dbReference>
<dbReference type="InterPro" id="IPR036890">
    <property type="entry name" value="HATPase_C_sf"/>
</dbReference>
<gene>
    <name evidence="16" type="ORF">OU798_06545</name>
</gene>
<reference evidence="16" key="1">
    <citation type="submission" date="2022-11" db="EMBL/GenBank/DDBJ databases">
        <title>Marilongibacter aestuarii gen. nov., sp. nov., isolated from tidal flat sediment.</title>
        <authorList>
            <person name="Jiayan W."/>
        </authorList>
    </citation>
    <scope>NUCLEOTIDE SEQUENCE</scope>
    <source>
        <strain evidence="16">Z1-6</strain>
    </source>
</reference>
<dbReference type="PROSITE" id="PS01124">
    <property type="entry name" value="HTH_ARAC_FAMILY_2"/>
    <property type="match status" value="1"/>
</dbReference>
<dbReference type="GO" id="GO:0000155">
    <property type="term" value="F:phosphorelay sensor kinase activity"/>
    <property type="evidence" value="ECO:0007669"/>
    <property type="project" value="InterPro"/>
</dbReference>
<sequence length="1352" mass="154756">MNRLDLYILCLLILISNFIGRANDFNITYLSGEDGLSQNEVTRIIQDKNGFMWFGTRGGLNRYDGYEFIHYKSKASVKNHLSNPSIETLIEDSKGNLWIGTKSGGLNFYDIHTKTFTRITEFGKNKQAFNCDRIVSIAETKDGNILVGTWSDGLYILDFINDTLQHLLTESQVNHILVDGEKFAWLSTNGAFLRMNLKDYSQVEVSPGGRLNYTESISDSSNDLLWVTAWEGGLMSVDKGSFKIKSHKINPVISSQDNTYTLLLDSQGRMWVGSWNGGLFLFDQKNETFSRVEIKPKQMGSQNTDFDIILDIYEDRDHNIWIATDAGGIVRIGSSQPFGVVSVNSNPDCGLKNFHISAFYKSPDGVLYVGTRGGGLYKTSDNKKFDLVPFSRSGSSTSIIRFVKHFSEHILWIGTGQDSYELDLTEKKSMLRPIQDKNIFGIKKLTSFLKVDNSLLVGSQQNGLFYISNYFIGSRELVNIRPDNSPVLKNERINFIKEDLSGRIWLGTYKGVYFFDKTIQKILDINFDDDAKLTSDIIYCWHQTSDSVFWIGTPSGLNRLTQAKNGKFMVRHYYLEDGLPDDFIHGILSPDNKDLWVSTNSGLAKLNIENNQIFSFDKTDGLQGMMYSEDKGYMAADGTMYFGGNMGYNYFKPNEIVINETIPPVVFTRLKIYDKEVFPMEKVNGRRLYEKPINSNPEIYLTYQENEFTIEYAALNFNAPERNQYAYKLEGYDSDWIYVGSKRSVTYIGLKPGTYIFKVRGSNNNNVWNLEGNSLTIYIKTAPWKSWYALIIYTLLIIGLASLIRWNAIRQVKLANNLKLEKILHKQDLKLNEMKLRFFTNISHEFRTPLTLILAPLKELLTKKEYYPLPAEIQNKVEIALNNSLRLMKLVNQLLDFRKVESGNMKLATSFTNINKFVAEVCHPFFELAKINRINFKLTIDPDNEDIWIDRDKVEIVINNLVSNAFKHIHENGTIGVQLSHTEETVLLSVSDNGSGIPDYEIDKIFDRFYRIEKVEGEGSSGIGLALAKRFIELHKGTISVKSEPNIKTEFNISFQKGSSHLKPEEMHELKIEKSNFVIQDQIVVNRLPVRQKSEIVSRDCVLVVEDNPDLNNYLVDLLEPYYNVEFGFDGNEGFEIARDKKPQLIISDIMMPNVDGFEFCKKIRENKDTTTIPFIFLTAKSDEQFNLLGTKSGADDFISKPFDPNLLLEKVKNMLESRKKLKEQYTKIVRLEPSALEISSSDEVFLDKTIAIIEANLQNLNFTSHTISQKMNMSRTSFYRKLKELSDMSIGEFIRSIRLKRAVQLLADKELTITEIAYSVGFSDAKYFRSIFQKQFGCTPSDYRNKLNELK</sequence>
<keyword evidence="17" id="KW-1185">Reference proteome</keyword>
<evidence type="ECO:0000256" key="7">
    <source>
        <dbReference type="ARBA" id="ARBA00022840"/>
    </source>
</evidence>
<dbReference type="InterPro" id="IPR018060">
    <property type="entry name" value="HTH_AraC"/>
</dbReference>
<evidence type="ECO:0000256" key="8">
    <source>
        <dbReference type="ARBA" id="ARBA00023012"/>
    </source>
</evidence>
<dbReference type="InterPro" id="IPR011006">
    <property type="entry name" value="CheY-like_superfamily"/>
</dbReference>
<dbReference type="SMART" id="SM00448">
    <property type="entry name" value="REC"/>
    <property type="match status" value="1"/>
</dbReference>
<dbReference type="EC" id="2.7.13.3" evidence="2"/>
<dbReference type="Pfam" id="PF12833">
    <property type="entry name" value="HTH_18"/>
    <property type="match status" value="1"/>
</dbReference>